<evidence type="ECO:0000313" key="2">
    <source>
        <dbReference type="Proteomes" id="UP000001819"/>
    </source>
</evidence>
<dbReference type="InterPro" id="IPR036691">
    <property type="entry name" value="Endo/exonu/phosph_ase_sf"/>
</dbReference>
<name>A0A6I8UUD8_DROPS</name>
<dbReference type="InterPro" id="IPR005135">
    <property type="entry name" value="Endo/exonuclease/phosphatase"/>
</dbReference>
<protein>
    <submittedName>
        <fullName evidence="3">Protein angel</fullName>
    </submittedName>
</protein>
<reference evidence="2" key="1">
    <citation type="submission" date="2024-06" db="UniProtKB">
        <authorList>
            <consortium name="RefSeq"/>
        </authorList>
    </citation>
    <scope>NUCLEOTIDE SEQUENCE [LARGE SCALE GENOMIC DNA]</scope>
    <source>
        <strain evidence="2">MV2-25</strain>
    </source>
</reference>
<dbReference type="Gene3D" id="3.60.10.10">
    <property type="entry name" value="Endonuclease/exonuclease/phosphatase"/>
    <property type="match status" value="1"/>
</dbReference>
<sequence length="359" mass="41110">MYKFLLRSLPGQASFIRTLGISTAKHRSSRRNESSDQIDDAMDRYDRNRQWRRTKDGHGHGHVSKDSSFKVVSYNILAQDLLVEHFYLYGELRTDCLTWRRRLQNIQREILTLDPDILCLQEMQYDHIFDLMQGLRMGNGKKLEYVYKKKTGERTDGCAIIYDACKFQLLDQRPIEFYDQNVKLLNRENVALFAKLGMKGQTEKEFIVATTHLLYNPKRDDVRCAQVTRLLEELETFSCDPKSGQVTPIVLTGDFNSVPNSPPFEIITADSPPAKLLNFKAVEMGPPGPKGPGIASTRQDNWITVDYILRSLSDKSQHQLQVTSIYGLPTVNVCYRVGPIPNHYLGSDHYALGVVFNLI</sequence>
<keyword evidence="2" id="KW-1185">Reference proteome</keyword>
<proteinExistence type="predicted"/>
<dbReference type="SUPFAM" id="SSF56219">
    <property type="entry name" value="DNase I-like"/>
    <property type="match status" value="1"/>
</dbReference>
<dbReference type="Proteomes" id="UP000001819">
    <property type="component" value="Chromosome 3"/>
</dbReference>
<dbReference type="KEGG" id="dpo:4804532"/>
<feature type="domain" description="Endonuclease/exonuclease/phosphatase" evidence="1">
    <location>
        <begin position="73"/>
        <end position="349"/>
    </location>
</feature>
<dbReference type="Pfam" id="PF03372">
    <property type="entry name" value="Exo_endo_phos"/>
    <property type="match status" value="1"/>
</dbReference>
<dbReference type="RefSeq" id="XP_001361080.2">
    <property type="nucleotide sequence ID" value="XM_001361043.4"/>
</dbReference>
<accession>A0A6I8UUD8</accession>
<reference evidence="3" key="2">
    <citation type="submission" date="2025-08" db="UniProtKB">
        <authorList>
            <consortium name="RefSeq"/>
        </authorList>
    </citation>
    <scope>IDENTIFICATION</scope>
    <source>
        <strain evidence="3">MV-25-SWS-2005</strain>
        <tissue evidence="3">Whole body</tissue>
    </source>
</reference>
<dbReference type="GO" id="GO:0000175">
    <property type="term" value="F:3'-5'-RNA exonuclease activity"/>
    <property type="evidence" value="ECO:0007669"/>
    <property type="project" value="TreeGrafter"/>
</dbReference>
<gene>
    <name evidence="3" type="primary">angel</name>
</gene>
<dbReference type="InParanoid" id="A0A6I8UUD8"/>
<dbReference type="PANTHER" id="PTHR12121:SF34">
    <property type="entry name" value="PROTEIN ANGEL"/>
    <property type="match status" value="1"/>
</dbReference>
<evidence type="ECO:0000313" key="3">
    <source>
        <dbReference type="RefSeq" id="XP_001361080.2"/>
    </source>
</evidence>
<organism evidence="2 3">
    <name type="scientific">Drosophila pseudoobscura pseudoobscura</name>
    <name type="common">Fruit fly</name>
    <dbReference type="NCBI Taxonomy" id="46245"/>
    <lineage>
        <taxon>Eukaryota</taxon>
        <taxon>Metazoa</taxon>
        <taxon>Ecdysozoa</taxon>
        <taxon>Arthropoda</taxon>
        <taxon>Hexapoda</taxon>
        <taxon>Insecta</taxon>
        <taxon>Pterygota</taxon>
        <taxon>Neoptera</taxon>
        <taxon>Endopterygota</taxon>
        <taxon>Diptera</taxon>
        <taxon>Brachycera</taxon>
        <taxon>Muscomorpha</taxon>
        <taxon>Ephydroidea</taxon>
        <taxon>Drosophilidae</taxon>
        <taxon>Drosophila</taxon>
        <taxon>Sophophora</taxon>
    </lineage>
</organism>
<dbReference type="AlphaFoldDB" id="A0A6I8UUD8"/>
<dbReference type="PANTHER" id="PTHR12121">
    <property type="entry name" value="CARBON CATABOLITE REPRESSOR PROTEIN 4"/>
    <property type="match status" value="1"/>
</dbReference>
<dbReference type="FunCoup" id="A0A6I8UUD8">
    <property type="interactions" value="36"/>
</dbReference>
<dbReference type="InterPro" id="IPR050410">
    <property type="entry name" value="CCR4/nocturin_mRNA_transcr"/>
</dbReference>
<evidence type="ECO:0000259" key="1">
    <source>
        <dbReference type="Pfam" id="PF03372"/>
    </source>
</evidence>